<protein>
    <submittedName>
        <fullName evidence="2">Uncharacterized protein</fullName>
    </submittedName>
</protein>
<dbReference type="RefSeq" id="WP_189303984.1">
    <property type="nucleotide sequence ID" value="NZ_BMRP01000020.1"/>
</dbReference>
<feature type="region of interest" description="Disordered" evidence="1">
    <location>
        <begin position="1"/>
        <end position="22"/>
    </location>
</feature>
<sequence>MSEFFDVIGTDAADGGSKPHSPQEVVATALRTLDRRTPPPSVISGRLNRAMATLARAAGRRRTVQFMGSTTSARRPVQ</sequence>
<dbReference type="Proteomes" id="UP000654471">
    <property type="component" value="Unassembled WGS sequence"/>
</dbReference>
<gene>
    <name evidence="2" type="ORF">GCM10010211_53020</name>
</gene>
<evidence type="ECO:0000256" key="1">
    <source>
        <dbReference type="SAM" id="MobiDB-lite"/>
    </source>
</evidence>
<name>A0ABQ2VEJ2_9ACTN</name>
<comment type="caution">
    <text evidence="2">The sequence shown here is derived from an EMBL/GenBank/DDBJ whole genome shotgun (WGS) entry which is preliminary data.</text>
</comment>
<organism evidence="2 3">
    <name type="scientific">Streptomyces albospinus</name>
    <dbReference type="NCBI Taxonomy" id="285515"/>
    <lineage>
        <taxon>Bacteria</taxon>
        <taxon>Bacillati</taxon>
        <taxon>Actinomycetota</taxon>
        <taxon>Actinomycetes</taxon>
        <taxon>Kitasatosporales</taxon>
        <taxon>Streptomycetaceae</taxon>
        <taxon>Streptomyces</taxon>
    </lineage>
</organism>
<reference evidence="3" key="1">
    <citation type="journal article" date="2019" name="Int. J. Syst. Evol. Microbiol.">
        <title>The Global Catalogue of Microorganisms (GCM) 10K type strain sequencing project: providing services to taxonomists for standard genome sequencing and annotation.</title>
        <authorList>
            <consortium name="The Broad Institute Genomics Platform"/>
            <consortium name="The Broad Institute Genome Sequencing Center for Infectious Disease"/>
            <person name="Wu L."/>
            <person name="Ma J."/>
        </authorList>
    </citation>
    <scope>NUCLEOTIDE SEQUENCE [LARGE SCALE GENOMIC DNA]</scope>
    <source>
        <strain evidence="3">JCM 3399</strain>
    </source>
</reference>
<evidence type="ECO:0000313" key="3">
    <source>
        <dbReference type="Proteomes" id="UP000654471"/>
    </source>
</evidence>
<proteinExistence type="predicted"/>
<accession>A0ABQ2VEJ2</accession>
<keyword evidence="3" id="KW-1185">Reference proteome</keyword>
<dbReference type="EMBL" id="BMRP01000020">
    <property type="protein sequence ID" value="GGU80248.1"/>
    <property type="molecule type" value="Genomic_DNA"/>
</dbReference>
<evidence type="ECO:0000313" key="2">
    <source>
        <dbReference type="EMBL" id="GGU80248.1"/>
    </source>
</evidence>